<evidence type="ECO:0000256" key="2">
    <source>
        <dbReference type="SAM" id="Phobius"/>
    </source>
</evidence>
<reference evidence="3 4" key="1">
    <citation type="journal article" date="2016" name="Genome Biol. Evol.">
        <title>Divergent and convergent evolution of fungal pathogenicity.</title>
        <authorList>
            <person name="Shang Y."/>
            <person name="Xiao G."/>
            <person name="Zheng P."/>
            <person name="Cen K."/>
            <person name="Zhan S."/>
            <person name="Wang C."/>
        </authorList>
    </citation>
    <scope>NUCLEOTIDE SEQUENCE [LARGE SCALE GENOMIC DNA]</scope>
    <source>
        <strain evidence="3 4">RCEF 2490</strain>
    </source>
</reference>
<evidence type="ECO:0000256" key="1">
    <source>
        <dbReference type="SAM" id="MobiDB-lite"/>
    </source>
</evidence>
<name>A0A166UMX3_9HYPO</name>
<feature type="transmembrane region" description="Helical" evidence="2">
    <location>
        <begin position="213"/>
        <end position="234"/>
    </location>
</feature>
<keyword evidence="2" id="KW-0472">Membrane</keyword>
<feature type="compositionally biased region" description="Low complexity" evidence="1">
    <location>
        <begin position="29"/>
        <end position="40"/>
    </location>
</feature>
<gene>
    <name evidence="3" type="ORF">AAL_00196</name>
</gene>
<dbReference type="OrthoDB" id="4770059at2759"/>
<evidence type="ECO:0000313" key="3">
    <source>
        <dbReference type="EMBL" id="OAA32731.1"/>
    </source>
</evidence>
<proteinExistence type="predicted"/>
<evidence type="ECO:0000313" key="4">
    <source>
        <dbReference type="Proteomes" id="UP000078544"/>
    </source>
</evidence>
<dbReference type="STRING" id="1081109.A0A166UMX3"/>
<keyword evidence="4" id="KW-1185">Reference proteome</keyword>
<accession>A0A166UMX3</accession>
<keyword evidence="2" id="KW-1133">Transmembrane helix</keyword>
<dbReference type="EMBL" id="AZGY01000001">
    <property type="protein sequence ID" value="OAA32731.1"/>
    <property type="molecule type" value="Genomic_DNA"/>
</dbReference>
<feature type="region of interest" description="Disordered" evidence="1">
    <location>
        <begin position="1"/>
        <end position="40"/>
    </location>
</feature>
<dbReference type="AlphaFoldDB" id="A0A166UMX3"/>
<organism evidence="3 4">
    <name type="scientific">Moelleriella libera RCEF 2490</name>
    <dbReference type="NCBI Taxonomy" id="1081109"/>
    <lineage>
        <taxon>Eukaryota</taxon>
        <taxon>Fungi</taxon>
        <taxon>Dikarya</taxon>
        <taxon>Ascomycota</taxon>
        <taxon>Pezizomycotina</taxon>
        <taxon>Sordariomycetes</taxon>
        <taxon>Hypocreomycetidae</taxon>
        <taxon>Hypocreales</taxon>
        <taxon>Clavicipitaceae</taxon>
        <taxon>Moelleriella</taxon>
    </lineage>
</organism>
<dbReference type="Proteomes" id="UP000078544">
    <property type="component" value="Unassembled WGS sequence"/>
</dbReference>
<sequence>MSSLQPGPGPSTAQRTSTLTGTAAETSKPQTTSTASLPPLTTPWTNPLSCTWTYVVNHPNETAAPNAVAFLDLEPVPGDKTLSCYPDGMFSHGRVGVFSPGTCPGGWTTATVSTGAVASQGTTTTTAICCSYGYTLSGSDCRRSVATALAVPITYNDTARTHSVLTQSTTTLYSALLAVSTIQVLFGDEDKRQLGINNGKSEPGHPMPLATRIGIAVGIGAFVLLCLGLSYFAIARRRRSREGLTKERLMRDLKYMHRHGPSASTSRNCSVQSMSTVVSFRGELPPPAYYPGRTRSPLARGDAECGLLRDGEIRALHEQKAVIQQRLDELESLPASRDRPNPGR</sequence>
<feature type="compositionally biased region" description="Polar residues" evidence="1">
    <location>
        <begin position="1"/>
        <end position="28"/>
    </location>
</feature>
<protein>
    <submittedName>
        <fullName evidence="3">Uncharacterized protein</fullName>
    </submittedName>
</protein>
<comment type="caution">
    <text evidence="3">The sequence shown here is derived from an EMBL/GenBank/DDBJ whole genome shotgun (WGS) entry which is preliminary data.</text>
</comment>
<keyword evidence="2" id="KW-0812">Transmembrane</keyword>